<sequence>MANTRFSIRGADRTQILRRQVHAARIAASVARMQQQRNLDRQRAQLAQPMEFQNIFDVPNQTNNDQPNEQGGPEDDEERDEDCVWVDLIEDQPDEIDLAIASARERHRQQARDFNWAVLIHQLHATYMKLKTITQNWAGANAYDSFASCSPTCTREYPRVVDLVDIRGQQRQTIRFCACTPDGVRLLQHGYLAGSPVKPQTAFSLPLLIFHNHLWNNCNIGTLPFTTALTSWLEPRSQRLCVRKGKHARQMRKPFTAAVDLFRQLEEKTTKVIFSSLQLTEQQTLACTSCPSCFGPPPANPLDYPEITRNRLIVCLDGNFQHRHQTNSSRNYERLRTPRVFLKQSTVDKVAQEIRAKEAEGMTPEQTDRCTESHKAADDKRNESTWKGCDDTGLMGCCCRHDAVVYLANIFKSGEKRHFPMAIIQALLSAVEPTRPIGILYDIGCSLDKYIDRRGLIPNDRSRVKFGTSVFHAYAHNWLCQLDYHPRFNQGWGLSDGEGLERMWSYLSSLVSPLRYATRNHRLGAIAHRLKHHNHRGIQQLPHWLRKKFSQAVGRCQENQTTLAQLLAKANPHNQGGGNFTISFFKSQWASQRSFQQDHTVEEETRRAQLISFYKREATVELLRERLRSPEIYLEDPEEVRQLMDSILEQSDLLQQEAEELAGSNAIETGDPEEQKLRLLLWDAKAALFVEAVHINAERQPLNNSHTMGSRLGTRGKEKIIKGLQARRAAGKKLIDAFNDQYQKFTTKYPDVQLSDASDHPLTYDEFSTWPMDHRFWNDGLYYHSTEPWSVDPDVRTGINCVLILRRTQEEFELIAQELARAVGWATSHYRVIEEKIRNIRSRINLIQANESIEPDYLDAIVLGDLGRVPKLKLINDELELQLKLHGQLLLDWSDNVTWLWNRCQPHNNRAAMSDWISLVTQITNNSQPHSNQPTPLATVDDDLEEAGLDDVEDGEDVEDQLISDAEADRQTRIPNDEGSTS</sequence>
<dbReference type="PANTHER" id="PTHR33096">
    <property type="entry name" value="CXC2 DOMAIN-CONTAINING PROTEIN"/>
    <property type="match status" value="1"/>
</dbReference>
<feature type="domain" description="CxC1-like cysteine cluster associated with KDZ transposases" evidence="2">
    <location>
        <begin position="136"/>
        <end position="238"/>
    </location>
</feature>
<organism evidence="3 5">
    <name type="scientific">Puccinia graminis f. sp. tritici</name>
    <dbReference type="NCBI Taxonomy" id="56615"/>
    <lineage>
        <taxon>Eukaryota</taxon>
        <taxon>Fungi</taxon>
        <taxon>Dikarya</taxon>
        <taxon>Basidiomycota</taxon>
        <taxon>Pucciniomycotina</taxon>
        <taxon>Pucciniomycetes</taxon>
        <taxon>Pucciniales</taxon>
        <taxon>Pucciniaceae</taxon>
        <taxon>Puccinia</taxon>
    </lineage>
</organism>
<accession>A0A5B0P4K1</accession>
<proteinExistence type="predicted"/>
<feature type="compositionally biased region" description="Acidic residues" evidence="1">
    <location>
        <begin position="72"/>
        <end position="81"/>
    </location>
</feature>
<feature type="region of interest" description="Disordered" evidence="1">
    <location>
        <begin position="925"/>
        <end position="982"/>
    </location>
</feature>
<feature type="compositionally biased region" description="Polar residues" evidence="1">
    <location>
        <begin position="59"/>
        <end position="69"/>
    </location>
</feature>
<dbReference type="Proteomes" id="UP000324748">
    <property type="component" value="Unassembled WGS sequence"/>
</dbReference>
<dbReference type="InterPro" id="IPR040521">
    <property type="entry name" value="KDZ"/>
</dbReference>
<keyword evidence="5" id="KW-1185">Reference proteome</keyword>
<dbReference type="InterPro" id="IPR041320">
    <property type="entry name" value="CxC1"/>
</dbReference>
<gene>
    <name evidence="3" type="ORF">PGT21_035235</name>
    <name evidence="4" type="ORF">PGTUg99_009937</name>
</gene>
<dbReference type="EMBL" id="VDEP01000238">
    <property type="protein sequence ID" value="KAA1121332.1"/>
    <property type="molecule type" value="Genomic_DNA"/>
</dbReference>
<evidence type="ECO:0000313" key="3">
    <source>
        <dbReference type="EMBL" id="KAA1095068.1"/>
    </source>
</evidence>
<evidence type="ECO:0000259" key="2">
    <source>
        <dbReference type="Pfam" id="PF18802"/>
    </source>
</evidence>
<protein>
    <recommendedName>
        <fullName evidence="2">CxC1-like cysteine cluster associated with KDZ transposases domain-containing protein</fullName>
    </recommendedName>
</protein>
<feature type="compositionally biased region" description="Polar residues" evidence="1">
    <location>
        <begin position="925"/>
        <end position="936"/>
    </location>
</feature>
<comment type="caution">
    <text evidence="3">The sequence shown here is derived from an EMBL/GenBank/DDBJ whole genome shotgun (WGS) entry which is preliminary data.</text>
</comment>
<name>A0A5B0P4K1_PUCGR</name>
<dbReference type="Pfam" id="PF18758">
    <property type="entry name" value="KDZ"/>
    <property type="match status" value="1"/>
</dbReference>
<dbReference type="Proteomes" id="UP000325313">
    <property type="component" value="Unassembled WGS sequence"/>
</dbReference>
<dbReference type="EMBL" id="VSWC01000079">
    <property type="protein sequence ID" value="KAA1095068.1"/>
    <property type="molecule type" value="Genomic_DNA"/>
</dbReference>
<dbReference type="OrthoDB" id="2498157at2759"/>
<reference evidence="5 6" key="1">
    <citation type="submission" date="2019-05" db="EMBL/GenBank/DDBJ databases">
        <title>Emergence of the Ug99 lineage of the wheat stem rust pathogen through somatic hybridization.</title>
        <authorList>
            <person name="Li F."/>
            <person name="Upadhyaya N.M."/>
            <person name="Sperschneider J."/>
            <person name="Matny O."/>
            <person name="Nguyen-Phuc H."/>
            <person name="Mago R."/>
            <person name="Raley C."/>
            <person name="Miller M.E."/>
            <person name="Silverstein K.A.T."/>
            <person name="Henningsen E."/>
            <person name="Hirsch C.D."/>
            <person name="Visser B."/>
            <person name="Pretorius Z.A."/>
            <person name="Steffenson B.J."/>
            <person name="Schwessinger B."/>
            <person name="Dodds P.N."/>
            <person name="Figueroa M."/>
        </authorList>
    </citation>
    <scope>NUCLEOTIDE SEQUENCE [LARGE SCALE GENOMIC DNA]</scope>
    <source>
        <strain evidence="3">21-0</strain>
        <strain evidence="4 6">Ug99</strain>
    </source>
</reference>
<evidence type="ECO:0000256" key="1">
    <source>
        <dbReference type="SAM" id="MobiDB-lite"/>
    </source>
</evidence>
<feature type="region of interest" description="Disordered" evidence="1">
    <location>
        <begin position="57"/>
        <end position="81"/>
    </location>
</feature>
<evidence type="ECO:0000313" key="5">
    <source>
        <dbReference type="Proteomes" id="UP000324748"/>
    </source>
</evidence>
<dbReference type="AlphaFoldDB" id="A0A5B0P4K1"/>
<feature type="compositionally biased region" description="Acidic residues" evidence="1">
    <location>
        <begin position="940"/>
        <end position="962"/>
    </location>
</feature>
<dbReference type="Pfam" id="PF18802">
    <property type="entry name" value="CxC1"/>
    <property type="match status" value="1"/>
</dbReference>
<feature type="compositionally biased region" description="Basic and acidic residues" evidence="1">
    <location>
        <begin position="967"/>
        <end position="976"/>
    </location>
</feature>
<dbReference type="PANTHER" id="PTHR33096:SF1">
    <property type="entry name" value="CXC1-LIKE CYSTEINE CLUSTER ASSOCIATED WITH KDZ TRANSPOSASES DOMAIN-CONTAINING PROTEIN"/>
    <property type="match status" value="1"/>
</dbReference>
<evidence type="ECO:0000313" key="6">
    <source>
        <dbReference type="Proteomes" id="UP000325313"/>
    </source>
</evidence>
<evidence type="ECO:0000313" key="4">
    <source>
        <dbReference type="EMBL" id="KAA1121332.1"/>
    </source>
</evidence>